<feature type="coiled-coil region" evidence="1">
    <location>
        <begin position="62"/>
        <end position="96"/>
    </location>
</feature>
<keyword evidence="4" id="KW-1185">Reference proteome</keyword>
<dbReference type="PANTHER" id="PTHR40027">
    <property type="entry name" value="CELL DIVISION PROTEIN DIVIC"/>
    <property type="match status" value="1"/>
</dbReference>
<organism evidence="3 4">
    <name type="scientific">Oceanobacillus oncorhynchi</name>
    <dbReference type="NCBI Taxonomy" id="545501"/>
    <lineage>
        <taxon>Bacteria</taxon>
        <taxon>Bacillati</taxon>
        <taxon>Bacillota</taxon>
        <taxon>Bacilli</taxon>
        <taxon>Bacillales</taxon>
        <taxon>Bacillaceae</taxon>
        <taxon>Oceanobacillus</taxon>
    </lineage>
</organism>
<dbReference type="Proteomes" id="UP000040453">
    <property type="component" value="Unassembled WGS sequence"/>
</dbReference>
<dbReference type="OrthoDB" id="2991180at2"/>
<evidence type="ECO:0000256" key="1">
    <source>
        <dbReference type="SAM" id="Coils"/>
    </source>
</evidence>
<feature type="transmembrane region" description="Helical" evidence="2">
    <location>
        <begin position="37"/>
        <end position="56"/>
    </location>
</feature>
<dbReference type="GO" id="GO:0051301">
    <property type="term" value="P:cell division"/>
    <property type="evidence" value="ECO:0007669"/>
    <property type="project" value="UniProtKB-KW"/>
</dbReference>
<dbReference type="STRING" id="545501.BN997_00016"/>
<dbReference type="InterPro" id="IPR039076">
    <property type="entry name" value="DivIC"/>
</dbReference>
<evidence type="ECO:0000313" key="3">
    <source>
        <dbReference type="EMBL" id="CEI80222.1"/>
    </source>
</evidence>
<evidence type="ECO:0000256" key="2">
    <source>
        <dbReference type="SAM" id="Phobius"/>
    </source>
</evidence>
<name>A0A0A1MKI9_9BACI</name>
<dbReference type="InterPro" id="IPR007060">
    <property type="entry name" value="FtsL/DivIC"/>
</dbReference>
<dbReference type="Pfam" id="PF04977">
    <property type="entry name" value="DivIC"/>
    <property type="match status" value="1"/>
</dbReference>
<gene>
    <name evidence="3" type="primary">divIC</name>
    <name evidence="3" type="ORF">BN997_00016</name>
</gene>
<reference evidence="3 4" key="1">
    <citation type="submission" date="2014-11" db="EMBL/GenBank/DDBJ databases">
        <authorList>
            <person name="Urmite Genomes Urmite Genomes"/>
        </authorList>
    </citation>
    <scope>NUCLEOTIDE SEQUENCE [LARGE SCALE GENOMIC DNA]</scope>
    <source>
        <strain evidence="3 4">Oc5</strain>
    </source>
</reference>
<keyword evidence="2" id="KW-0472">Membrane</keyword>
<evidence type="ECO:0000313" key="4">
    <source>
        <dbReference type="Proteomes" id="UP000040453"/>
    </source>
</evidence>
<keyword evidence="2" id="KW-0812">Transmembrane</keyword>
<keyword evidence="3" id="KW-0132">Cell division</keyword>
<protein>
    <submittedName>
        <fullName evidence="3">Cell division protein DivIC</fullName>
    </submittedName>
</protein>
<dbReference type="RefSeq" id="WP_042528563.1">
    <property type="nucleotide sequence ID" value="NZ_CAXOIH010000032.1"/>
</dbReference>
<dbReference type="PANTHER" id="PTHR40027:SF1">
    <property type="entry name" value="CELL DIVISION PROTEIN DIVIC"/>
    <property type="match status" value="1"/>
</dbReference>
<keyword evidence="3" id="KW-0131">Cell cycle</keyword>
<dbReference type="AlphaFoldDB" id="A0A0A1MKI9"/>
<sequence length="126" mass="15105">MEERKKKVTKLQSKSVHQYDAYIERQNRKKQRLTRRLVLYALVVAVIVGSMSIYHFNQRATKADKMEEYEQLEQQLADLEQQESDLNHEIELLQDEEYVLEIARTNYFFSNEGELIFKLPDEDPSY</sequence>
<keyword evidence="2" id="KW-1133">Transmembrane helix</keyword>
<dbReference type="EMBL" id="CDGG01000001">
    <property type="protein sequence ID" value="CEI80222.1"/>
    <property type="molecule type" value="Genomic_DNA"/>
</dbReference>
<proteinExistence type="predicted"/>
<accession>A0A0A1MKI9</accession>
<keyword evidence="1" id="KW-0175">Coiled coil</keyword>